<feature type="compositionally biased region" description="Basic and acidic residues" evidence="1">
    <location>
        <begin position="34"/>
        <end position="45"/>
    </location>
</feature>
<keyword evidence="3" id="KW-1185">Reference proteome</keyword>
<feature type="region of interest" description="Disordered" evidence="1">
    <location>
        <begin position="22"/>
        <end position="45"/>
    </location>
</feature>
<proteinExistence type="predicted"/>
<reference evidence="2 3" key="1">
    <citation type="journal article" date="2021" name="Elife">
        <title>Chloroplast acquisition without the gene transfer in kleptoplastic sea slugs, Plakobranchus ocellatus.</title>
        <authorList>
            <person name="Maeda T."/>
            <person name="Takahashi S."/>
            <person name="Yoshida T."/>
            <person name="Shimamura S."/>
            <person name="Takaki Y."/>
            <person name="Nagai Y."/>
            <person name="Toyoda A."/>
            <person name="Suzuki Y."/>
            <person name="Arimoto A."/>
            <person name="Ishii H."/>
            <person name="Satoh N."/>
            <person name="Nishiyama T."/>
            <person name="Hasebe M."/>
            <person name="Maruyama T."/>
            <person name="Minagawa J."/>
            <person name="Obokata J."/>
            <person name="Shigenobu S."/>
        </authorList>
    </citation>
    <scope>NUCLEOTIDE SEQUENCE [LARGE SCALE GENOMIC DNA]</scope>
</reference>
<name>A0AAV4F3T8_9GAST</name>
<evidence type="ECO:0000313" key="2">
    <source>
        <dbReference type="EMBL" id="GFR67857.1"/>
    </source>
</evidence>
<accession>A0AAV4F3T8</accession>
<sequence length="99" mass="11144">MRCSRTSPQRSTRTQKAIVTDVQRRSPTQSLCLSDRRATGDPEHMLPGRLEQELTKDSSYVLRFFNAPRGLTHTKEGGTKLPTSLPTLTNLRQQTGFQA</sequence>
<evidence type="ECO:0000256" key="1">
    <source>
        <dbReference type="SAM" id="MobiDB-lite"/>
    </source>
</evidence>
<dbReference type="EMBL" id="BMAT01007617">
    <property type="protein sequence ID" value="GFR67857.1"/>
    <property type="molecule type" value="Genomic_DNA"/>
</dbReference>
<protein>
    <submittedName>
        <fullName evidence="2">Uncharacterized protein</fullName>
    </submittedName>
</protein>
<dbReference type="Proteomes" id="UP000762676">
    <property type="component" value="Unassembled WGS sequence"/>
</dbReference>
<comment type="caution">
    <text evidence="2">The sequence shown here is derived from an EMBL/GenBank/DDBJ whole genome shotgun (WGS) entry which is preliminary data.</text>
</comment>
<evidence type="ECO:0000313" key="3">
    <source>
        <dbReference type="Proteomes" id="UP000762676"/>
    </source>
</evidence>
<gene>
    <name evidence="2" type="ORF">ElyMa_003717800</name>
</gene>
<organism evidence="2 3">
    <name type="scientific">Elysia marginata</name>
    <dbReference type="NCBI Taxonomy" id="1093978"/>
    <lineage>
        <taxon>Eukaryota</taxon>
        <taxon>Metazoa</taxon>
        <taxon>Spiralia</taxon>
        <taxon>Lophotrochozoa</taxon>
        <taxon>Mollusca</taxon>
        <taxon>Gastropoda</taxon>
        <taxon>Heterobranchia</taxon>
        <taxon>Euthyneura</taxon>
        <taxon>Panpulmonata</taxon>
        <taxon>Sacoglossa</taxon>
        <taxon>Placobranchoidea</taxon>
        <taxon>Plakobranchidae</taxon>
        <taxon>Elysia</taxon>
    </lineage>
</organism>
<dbReference type="AlphaFoldDB" id="A0AAV4F3T8"/>